<proteinExistence type="predicted"/>
<reference evidence="1 2" key="1">
    <citation type="submission" date="2024-09" db="EMBL/GenBank/DDBJ databases">
        <authorList>
            <person name="Sun Q."/>
            <person name="Mori K."/>
        </authorList>
    </citation>
    <scope>NUCLEOTIDE SEQUENCE [LARGE SCALE GENOMIC DNA]</scope>
    <source>
        <strain evidence="1 2">CECT 7682</strain>
    </source>
</reference>
<keyword evidence="2" id="KW-1185">Reference proteome</keyword>
<evidence type="ECO:0000313" key="2">
    <source>
        <dbReference type="Proteomes" id="UP001589654"/>
    </source>
</evidence>
<protein>
    <submittedName>
        <fullName evidence="1">Glycoside hydrolase family 172 protein</fullName>
    </submittedName>
</protein>
<evidence type="ECO:0000313" key="1">
    <source>
        <dbReference type="EMBL" id="MFB9210775.1"/>
    </source>
</evidence>
<accession>A0ABV5J3H8</accession>
<dbReference type="Pfam" id="PF11175">
    <property type="entry name" value="DUF2961"/>
    <property type="match status" value="1"/>
</dbReference>
<dbReference type="RefSeq" id="WP_290247324.1">
    <property type="nucleotide sequence ID" value="NZ_JAUFQT010000001.1"/>
</dbReference>
<dbReference type="Gene3D" id="2.60.120.1390">
    <property type="match status" value="1"/>
</dbReference>
<dbReference type="InterPro" id="IPR021345">
    <property type="entry name" value="DUF2961"/>
</dbReference>
<dbReference type="GO" id="GO:0016787">
    <property type="term" value="F:hydrolase activity"/>
    <property type="evidence" value="ECO:0007669"/>
    <property type="project" value="UniProtKB-KW"/>
</dbReference>
<comment type="caution">
    <text evidence="1">The sequence shown here is derived from an EMBL/GenBank/DDBJ whole genome shotgun (WGS) entry which is preliminary data.</text>
</comment>
<dbReference type="EMBL" id="JBHMEW010000011">
    <property type="protein sequence ID" value="MFB9210775.1"/>
    <property type="molecule type" value="Genomic_DNA"/>
</dbReference>
<name>A0ABV5J3H8_9BACT</name>
<keyword evidence="1" id="KW-0378">Hydrolase</keyword>
<organism evidence="1 2">
    <name type="scientific">Echinicola jeungdonensis</name>
    <dbReference type="NCBI Taxonomy" id="709343"/>
    <lineage>
        <taxon>Bacteria</taxon>
        <taxon>Pseudomonadati</taxon>
        <taxon>Bacteroidota</taxon>
        <taxon>Cytophagia</taxon>
        <taxon>Cytophagales</taxon>
        <taxon>Cyclobacteriaceae</taxon>
        <taxon>Echinicola</taxon>
    </lineage>
</organism>
<sequence length="388" mass="44033">MFFPIAVQAQELYKAPEGQRTRWTSFENITGEKGAGGMENQGAKGHAFDQLLAGETKTLLNFEGPGIIKRIWLTIGDRSPEMLRSIRIDMYWDRAEKPAVSAPLGDFFGIGLGQLVPFENALFSNPEGKSFNCLIPMPFKTGARITLTNESSKDLMRLFFDVNLLKWETAQEDILYFHTYWNRFTQAPLGQDYEILPTVEGKGRFLGSNMGVMTDPEYLDTWWGEGEVKIYLDGDGKFPTLVGTGTEDYIGTAWGQGSFAHQYQGSPLVDQKKGHYAFYRFHIPDPVYFYEDIKVTIQRLGGGPKEKVLELLKNGADLLPVTADNAPEFIKLLEIDPPMDIQDPDFPNVWTNFYRQDDWSSTAYFYLEKTINQLPKLAPVEKRIQGLE</sequence>
<dbReference type="Proteomes" id="UP001589654">
    <property type="component" value="Unassembled WGS sequence"/>
</dbReference>
<gene>
    <name evidence="1" type="ORF">ACFFUR_03090</name>
</gene>